<evidence type="ECO:0000256" key="1">
    <source>
        <dbReference type="SAM" id="MobiDB-lite"/>
    </source>
</evidence>
<reference evidence="3 4" key="1">
    <citation type="submission" date="2018-02" db="EMBL/GenBank/DDBJ databases">
        <title>Comparative genomes isolates from brazilian mangrove.</title>
        <authorList>
            <person name="Araujo J.E."/>
            <person name="Taketani R.G."/>
            <person name="Silva M.C.P."/>
            <person name="Loureco M.V."/>
            <person name="Andreote F.D."/>
        </authorList>
    </citation>
    <scope>NUCLEOTIDE SEQUENCE [LARGE SCALE GENOMIC DNA]</scope>
    <source>
        <strain evidence="3 4">Hex-1 MGV</strain>
    </source>
</reference>
<protein>
    <recommendedName>
        <fullName evidence="5">Lipoprotein</fullName>
    </recommendedName>
</protein>
<feature type="chain" id="PRO_5015423971" description="Lipoprotein" evidence="2">
    <location>
        <begin position="20"/>
        <end position="233"/>
    </location>
</feature>
<dbReference type="EMBL" id="PUHY01000012">
    <property type="protein sequence ID" value="PQO32633.1"/>
    <property type="molecule type" value="Genomic_DNA"/>
</dbReference>
<comment type="caution">
    <text evidence="3">The sequence shown here is derived from an EMBL/GenBank/DDBJ whole genome shotgun (WGS) entry which is preliminary data.</text>
</comment>
<accession>A0A2S8FKF1</accession>
<sequence>MTLRINLMTCAVISVMALGCSTESPSQSSGDTAPAGHDSSDSKASPKTPAISLAPAGDPTPPLDGGRVQSTMPKGWKFLPRSNDFLFAAYFEEKGGVPRLVLREQEAGDLPETASAETAKPLAEAIRKEFPSGKESPLTVLNIGDNWFVRFEKKMSFRSLPASGVFLVTVQDGKRFTLELLSYAEKKDQFLPALYRFAGDLKVQEIETQDSGESVNDVEASSELKGDSGSDPL</sequence>
<evidence type="ECO:0008006" key="5">
    <source>
        <dbReference type="Google" id="ProtNLM"/>
    </source>
</evidence>
<dbReference type="AlphaFoldDB" id="A0A2S8FKF1"/>
<keyword evidence="2" id="KW-0732">Signal</keyword>
<feature type="region of interest" description="Disordered" evidence="1">
    <location>
        <begin position="208"/>
        <end position="233"/>
    </location>
</feature>
<dbReference type="Proteomes" id="UP000238322">
    <property type="component" value="Unassembled WGS sequence"/>
</dbReference>
<feature type="compositionally biased region" description="Basic and acidic residues" evidence="1">
    <location>
        <begin position="222"/>
        <end position="233"/>
    </location>
</feature>
<evidence type="ECO:0000313" key="3">
    <source>
        <dbReference type="EMBL" id="PQO32633.1"/>
    </source>
</evidence>
<feature type="signal peptide" evidence="2">
    <location>
        <begin position="1"/>
        <end position="19"/>
    </location>
</feature>
<name>A0A2S8FKF1_9BACT</name>
<dbReference type="OrthoDB" id="284138at2"/>
<evidence type="ECO:0000313" key="4">
    <source>
        <dbReference type="Proteomes" id="UP000238322"/>
    </source>
</evidence>
<feature type="compositionally biased region" description="Polar residues" evidence="1">
    <location>
        <begin position="21"/>
        <end position="31"/>
    </location>
</feature>
<organism evidence="3 4">
    <name type="scientific">Blastopirellula marina</name>
    <dbReference type="NCBI Taxonomy" id="124"/>
    <lineage>
        <taxon>Bacteria</taxon>
        <taxon>Pseudomonadati</taxon>
        <taxon>Planctomycetota</taxon>
        <taxon>Planctomycetia</taxon>
        <taxon>Pirellulales</taxon>
        <taxon>Pirellulaceae</taxon>
        <taxon>Blastopirellula</taxon>
    </lineage>
</organism>
<feature type="region of interest" description="Disordered" evidence="1">
    <location>
        <begin position="21"/>
        <end position="73"/>
    </location>
</feature>
<gene>
    <name evidence="3" type="ORF">C5Y83_20730</name>
</gene>
<evidence type="ECO:0000256" key="2">
    <source>
        <dbReference type="SAM" id="SignalP"/>
    </source>
</evidence>
<proteinExistence type="predicted"/>
<dbReference type="RefSeq" id="WP_105331644.1">
    <property type="nucleotide sequence ID" value="NZ_PUHY01000012.1"/>
</dbReference>
<dbReference type="PROSITE" id="PS51257">
    <property type="entry name" value="PROKAR_LIPOPROTEIN"/>
    <property type="match status" value="1"/>
</dbReference>